<keyword evidence="8" id="KW-1185">Reference proteome</keyword>
<dbReference type="Gene3D" id="3.30.1340.10">
    <property type="entry name" value="HPr-like"/>
    <property type="match status" value="1"/>
</dbReference>
<dbReference type="GO" id="GO:0005737">
    <property type="term" value="C:cytoplasm"/>
    <property type="evidence" value="ECO:0007669"/>
    <property type="project" value="UniProtKB-SubCell"/>
</dbReference>
<evidence type="ECO:0000313" key="6">
    <source>
        <dbReference type="EMBL" id="RIE07397.1"/>
    </source>
</evidence>
<comment type="similarity">
    <text evidence="2">Belongs to the HPr family.</text>
</comment>
<evidence type="ECO:0000313" key="7">
    <source>
        <dbReference type="EMBL" id="RIE09046.1"/>
    </source>
</evidence>
<evidence type="ECO:0000256" key="4">
    <source>
        <dbReference type="ARBA" id="ARBA00022683"/>
    </source>
</evidence>
<reference evidence="8 9" key="1">
    <citation type="submission" date="2018-09" db="EMBL/GenBank/DDBJ databases">
        <title>Discovery and Ecogenomic Context for Candidatus Cryosericales, a Global Caldiserica Order Active in Thawing Permafrost.</title>
        <authorList>
            <person name="Martinez M.A."/>
            <person name="Woodcroft B.J."/>
            <person name="Ignacio Espinoza J.C."/>
            <person name="Zayed A."/>
            <person name="Singleton C.M."/>
            <person name="Boyd J."/>
            <person name="Li Y.-F."/>
            <person name="Purvine S."/>
            <person name="Maughan H."/>
            <person name="Hodgkins S.B."/>
            <person name="Anderson D."/>
            <person name="Sederholm M."/>
            <person name="Temperton B."/>
            <person name="Saleska S.R."/>
            <person name="Tyson G.W."/>
            <person name="Rich V.I."/>
        </authorList>
    </citation>
    <scope>NUCLEOTIDE SEQUENCE [LARGE SCALE GENOMIC DNA]</scope>
    <source>
        <strain evidence="7 9">SMC5</strain>
        <strain evidence="6 8">SMC6</strain>
    </source>
</reference>
<dbReference type="InterPro" id="IPR000032">
    <property type="entry name" value="HPr-like"/>
</dbReference>
<dbReference type="AlphaFoldDB" id="A0A398D4Y7"/>
<dbReference type="InterPro" id="IPR035895">
    <property type="entry name" value="HPr-like_sf"/>
</dbReference>
<dbReference type="PANTHER" id="PTHR33705">
    <property type="entry name" value="PHOSPHOCARRIER PROTEIN HPR"/>
    <property type="match status" value="1"/>
</dbReference>
<accession>A0A398D4Y7</accession>
<dbReference type="EMBL" id="QXIT01000110">
    <property type="protein sequence ID" value="RIE07397.1"/>
    <property type="molecule type" value="Genomic_DNA"/>
</dbReference>
<evidence type="ECO:0000313" key="8">
    <source>
        <dbReference type="Proteomes" id="UP000266260"/>
    </source>
</evidence>
<dbReference type="PANTHER" id="PTHR33705:SF2">
    <property type="entry name" value="PHOSPHOCARRIER PROTEIN NPR"/>
    <property type="match status" value="1"/>
</dbReference>
<dbReference type="InterPro" id="IPR002114">
    <property type="entry name" value="PTS_HPr_Ser_P_site"/>
</dbReference>
<comment type="subcellular location">
    <subcellularLocation>
        <location evidence="1">Cytoplasm</location>
    </subcellularLocation>
</comment>
<dbReference type="Pfam" id="PF00381">
    <property type="entry name" value="PTS-HPr"/>
    <property type="match status" value="1"/>
</dbReference>
<dbReference type="InterPro" id="IPR050399">
    <property type="entry name" value="HPr"/>
</dbReference>
<dbReference type="EMBL" id="QXIU01000182">
    <property type="protein sequence ID" value="RIE09046.1"/>
    <property type="molecule type" value="Genomic_DNA"/>
</dbReference>
<keyword evidence="3" id="KW-0963">Cytoplasm</keyword>
<dbReference type="PROSITE" id="PS51350">
    <property type="entry name" value="PTS_HPR_DOM"/>
    <property type="match status" value="1"/>
</dbReference>
<organism evidence="6 8">
    <name type="scientific">Candidatus Cryosericum odellii</name>
    <dbReference type="NCBI Taxonomy" id="2290917"/>
    <lineage>
        <taxon>Bacteria</taxon>
        <taxon>Pseudomonadati</taxon>
        <taxon>Caldisericota/Cryosericota group</taxon>
        <taxon>Candidatus Cryosericota</taxon>
        <taxon>Candidatus Cryosericia</taxon>
        <taxon>Candidatus Cryosericales</taxon>
        <taxon>Candidatus Cryosericaceae</taxon>
        <taxon>Candidatus Cryosericum</taxon>
    </lineage>
</organism>
<dbReference type="PROSITE" id="PS00589">
    <property type="entry name" value="PTS_HPR_SER"/>
    <property type="match status" value="1"/>
</dbReference>
<dbReference type="InterPro" id="IPR001020">
    <property type="entry name" value="PTS_HPr_His_P_site"/>
</dbReference>
<proteinExistence type="inferred from homology"/>
<dbReference type="PROSITE" id="PS00369">
    <property type="entry name" value="PTS_HPR_HIS"/>
    <property type="match status" value="1"/>
</dbReference>
<dbReference type="GO" id="GO:0009401">
    <property type="term" value="P:phosphoenolpyruvate-dependent sugar phosphotransferase system"/>
    <property type="evidence" value="ECO:0007669"/>
    <property type="project" value="UniProtKB-KW"/>
</dbReference>
<dbReference type="Proteomes" id="UP000266260">
    <property type="component" value="Unassembled WGS sequence"/>
</dbReference>
<dbReference type="Proteomes" id="UP000266489">
    <property type="component" value="Unassembled WGS sequence"/>
</dbReference>
<evidence type="ECO:0000256" key="3">
    <source>
        <dbReference type="ARBA" id="ARBA00022490"/>
    </source>
</evidence>
<evidence type="ECO:0000256" key="1">
    <source>
        <dbReference type="ARBA" id="ARBA00004496"/>
    </source>
</evidence>
<gene>
    <name evidence="7" type="ORF">SMC5_07370</name>
    <name evidence="6" type="ORF">SMC6_06595</name>
</gene>
<name>A0A398D4Y7_9BACT</name>
<evidence type="ECO:0000256" key="2">
    <source>
        <dbReference type="ARBA" id="ARBA00010736"/>
    </source>
</evidence>
<sequence>MTARTFTIHNKSGLHARPATLFVQTAGHFKSTKIKVTREGRTVDAKSILGVLSLGAGKDSVIQVEAEGTEETAALDALETLLTTTIGEEE</sequence>
<feature type="domain" description="HPr" evidence="5">
    <location>
        <begin position="1"/>
        <end position="89"/>
    </location>
</feature>
<dbReference type="SUPFAM" id="SSF55594">
    <property type="entry name" value="HPr-like"/>
    <property type="match status" value="1"/>
</dbReference>
<evidence type="ECO:0000313" key="9">
    <source>
        <dbReference type="Proteomes" id="UP000266489"/>
    </source>
</evidence>
<dbReference type="CDD" id="cd00367">
    <property type="entry name" value="PTS-HPr_like"/>
    <property type="match status" value="1"/>
</dbReference>
<keyword evidence="4" id="KW-0598">Phosphotransferase system</keyword>
<protein>
    <submittedName>
        <fullName evidence="6">HPr family phosphocarrier protein</fullName>
    </submittedName>
</protein>
<dbReference type="RefSeq" id="WP_119120192.1">
    <property type="nucleotide sequence ID" value="NZ_QXIT01000110.1"/>
</dbReference>
<comment type="caution">
    <text evidence="6">The sequence shown here is derived from an EMBL/GenBank/DDBJ whole genome shotgun (WGS) entry which is preliminary data.</text>
</comment>
<dbReference type="PRINTS" id="PR00107">
    <property type="entry name" value="PHOSPHOCPHPR"/>
</dbReference>
<dbReference type="OrthoDB" id="9809047at2"/>
<accession>A0A398D0D8</accession>
<dbReference type="NCBIfam" id="TIGR01003">
    <property type="entry name" value="PTS_HPr_family"/>
    <property type="match status" value="1"/>
</dbReference>
<evidence type="ECO:0000259" key="5">
    <source>
        <dbReference type="PROSITE" id="PS51350"/>
    </source>
</evidence>